<accession>A0A183USQ0</accession>
<evidence type="ECO:0000313" key="2">
    <source>
        <dbReference type="WBParaSite" id="TCNE_0001152001-mRNA-1"/>
    </source>
</evidence>
<keyword evidence="1" id="KW-1185">Reference proteome</keyword>
<organism evidence="1 2">
    <name type="scientific">Toxocara canis</name>
    <name type="common">Canine roundworm</name>
    <dbReference type="NCBI Taxonomy" id="6265"/>
    <lineage>
        <taxon>Eukaryota</taxon>
        <taxon>Metazoa</taxon>
        <taxon>Ecdysozoa</taxon>
        <taxon>Nematoda</taxon>
        <taxon>Chromadorea</taxon>
        <taxon>Rhabditida</taxon>
        <taxon>Spirurina</taxon>
        <taxon>Ascaridomorpha</taxon>
        <taxon>Ascaridoidea</taxon>
        <taxon>Toxocaridae</taxon>
        <taxon>Toxocara</taxon>
    </lineage>
</organism>
<protein>
    <submittedName>
        <fullName evidence="2">ANF_receptor domain-containing protein</fullName>
    </submittedName>
</protein>
<reference evidence="2" key="1">
    <citation type="submission" date="2016-06" db="UniProtKB">
        <authorList>
            <consortium name="WormBaseParasite"/>
        </authorList>
    </citation>
    <scope>IDENTIFICATION</scope>
</reference>
<dbReference type="Proteomes" id="UP000050794">
    <property type="component" value="Unassembled WGS sequence"/>
</dbReference>
<evidence type="ECO:0000313" key="1">
    <source>
        <dbReference type="Proteomes" id="UP000050794"/>
    </source>
</evidence>
<dbReference type="WBParaSite" id="TCNE_0001152001-mRNA-1">
    <property type="protein sequence ID" value="TCNE_0001152001-mRNA-1"/>
    <property type="gene ID" value="TCNE_0001152001"/>
</dbReference>
<name>A0A183USQ0_TOXCA</name>
<dbReference type="AlphaFoldDB" id="A0A183USQ0"/>
<proteinExistence type="predicted"/>
<sequence length="72" mass="8371">LKGRRIYVLESPTFTLNNDSVLTFDLYRRSAAISLQVFFVATQWKKFKWLAIDNIALNYGIPCREGFVKKPT</sequence>